<evidence type="ECO:0000313" key="2">
    <source>
        <dbReference type="EMBL" id="THD10207.1"/>
    </source>
</evidence>
<protein>
    <recommendedName>
        <fullName evidence="1">ABC-three component systems C-terminal domain-containing protein</fullName>
    </recommendedName>
</protein>
<evidence type="ECO:0000259" key="1">
    <source>
        <dbReference type="Pfam" id="PF20283"/>
    </source>
</evidence>
<gene>
    <name evidence="2" type="ORF">B1991_00435</name>
</gene>
<proteinExistence type="predicted"/>
<dbReference type="RefSeq" id="WP_136256728.1">
    <property type="nucleotide sequence ID" value="NZ_MWIO01000002.1"/>
</dbReference>
<dbReference type="InterPro" id="IPR046913">
    <property type="entry name" value="ABC-3C_CTD7"/>
</dbReference>
<dbReference type="Pfam" id="PF20283">
    <property type="entry name" value="CTD7"/>
    <property type="match status" value="1"/>
</dbReference>
<dbReference type="Proteomes" id="UP000306317">
    <property type="component" value="Unassembled WGS sequence"/>
</dbReference>
<accession>A0A4S3KMQ2</accession>
<name>A0A4S3KMQ2_9GAMM</name>
<sequence>MTTGGQSGSLFGAGDSALGYLYQIRLALLASLRRLARGQIFFLYLETLDDVTFEPSGSPLELFQLKHHIRSTANLTDASPDIWKTLRVWITGRSDGTIPRDARLCLVTTSPVTDHAVAAKLGLKDRDETGAVRVLSEVASTSASADNAIAYGLFLGLSATEKLDLVSSITIASKADNIGEIEQGLSEYARTAVRRDVASSFLTRLEGWWMVQCQKHLIAQSMTPISSTALESEIDELRDQFLIDALPVDDDILEADVGLAAYEDAIFVHQAKLAAIGPRRVLAAIRDYYRAFEHRSRWMRENLLLVGELDKYERTLKEEWMLVFDRAVDELGQPAAEAELTKAARAIYQWVETSCFPIRPRVGNPSLSRGSLHMLADKGAVGWHPQFRERLEALLASRPTA</sequence>
<evidence type="ECO:0000313" key="3">
    <source>
        <dbReference type="Proteomes" id="UP000306317"/>
    </source>
</evidence>
<dbReference type="OrthoDB" id="2786695at2"/>
<dbReference type="EMBL" id="MWIO01000002">
    <property type="protein sequence ID" value="THD10207.1"/>
    <property type="molecule type" value="Genomic_DNA"/>
</dbReference>
<keyword evidence="3" id="KW-1185">Reference proteome</keyword>
<feature type="domain" description="ABC-three component systems C-terminal" evidence="1">
    <location>
        <begin position="267"/>
        <end position="391"/>
    </location>
</feature>
<reference evidence="2 3" key="1">
    <citation type="submission" date="2017-02" db="EMBL/GenBank/DDBJ databases">
        <title>Whole genome sequencing of Rhodanobacter lindaniclasticus DSM 17932.</title>
        <authorList>
            <person name="Kumar S."/>
            <person name="Patil P."/>
            <person name="Patil P.B."/>
        </authorList>
    </citation>
    <scope>NUCLEOTIDE SEQUENCE [LARGE SCALE GENOMIC DNA]</scope>
    <source>
        <strain evidence="2 3">DSM 17932</strain>
    </source>
</reference>
<organism evidence="2 3">
    <name type="scientific">Rhodanobacter lindaniclasticus</name>
    <dbReference type="NCBI Taxonomy" id="75310"/>
    <lineage>
        <taxon>Bacteria</taxon>
        <taxon>Pseudomonadati</taxon>
        <taxon>Pseudomonadota</taxon>
        <taxon>Gammaproteobacteria</taxon>
        <taxon>Lysobacterales</taxon>
        <taxon>Rhodanobacteraceae</taxon>
        <taxon>Rhodanobacter</taxon>
    </lineage>
</organism>
<dbReference type="AlphaFoldDB" id="A0A4S3KMQ2"/>
<comment type="caution">
    <text evidence="2">The sequence shown here is derived from an EMBL/GenBank/DDBJ whole genome shotgun (WGS) entry which is preliminary data.</text>
</comment>